<organism evidence="3 4">
    <name type="scientific">Falsiroseomonas oleicola</name>
    <dbReference type="NCBI Taxonomy" id="2801474"/>
    <lineage>
        <taxon>Bacteria</taxon>
        <taxon>Pseudomonadati</taxon>
        <taxon>Pseudomonadota</taxon>
        <taxon>Alphaproteobacteria</taxon>
        <taxon>Acetobacterales</taxon>
        <taxon>Roseomonadaceae</taxon>
        <taxon>Falsiroseomonas</taxon>
    </lineage>
</organism>
<name>A0ABS6H2Y9_9PROT</name>
<protein>
    <submittedName>
        <fullName evidence="3">HigA family addiction module antidote protein</fullName>
    </submittedName>
</protein>
<evidence type="ECO:0000256" key="1">
    <source>
        <dbReference type="ARBA" id="ARBA00023125"/>
    </source>
</evidence>
<evidence type="ECO:0000313" key="4">
    <source>
        <dbReference type="Proteomes" id="UP000689967"/>
    </source>
</evidence>
<reference evidence="3 4" key="1">
    <citation type="submission" date="2021-01" db="EMBL/GenBank/DDBJ databases">
        <title>Roseomonas sp. nov, a bacterium isolated from an oil production mixture in Yumen Oilfield.</title>
        <authorList>
            <person name="Wu D."/>
        </authorList>
    </citation>
    <scope>NUCLEOTIDE SEQUENCE [LARGE SCALE GENOMIC DNA]</scope>
    <source>
        <strain evidence="3 4">ROY-5-3</strain>
    </source>
</reference>
<dbReference type="CDD" id="cd00093">
    <property type="entry name" value="HTH_XRE"/>
    <property type="match status" value="1"/>
</dbReference>
<comment type="caution">
    <text evidence="3">The sequence shown here is derived from an EMBL/GenBank/DDBJ whole genome shotgun (WGS) entry which is preliminary data.</text>
</comment>
<keyword evidence="4" id="KW-1185">Reference proteome</keyword>
<dbReference type="InterPro" id="IPR013430">
    <property type="entry name" value="Toxin_antidote_HigA"/>
</dbReference>
<dbReference type="EMBL" id="JAERQM010000001">
    <property type="protein sequence ID" value="MBU8543016.1"/>
    <property type="molecule type" value="Genomic_DNA"/>
</dbReference>
<accession>A0ABS6H2Y9</accession>
<dbReference type="Pfam" id="PF01381">
    <property type="entry name" value="HTH_3"/>
    <property type="match status" value="1"/>
</dbReference>
<dbReference type="PANTHER" id="PTHR36924">
    <property type="entry name" value="ANTITOXIN HIGA-1"/>
    <property type="match status" value="1"/>
</dbReference>
<proteinExistence type="predicted"/>
<feature type="domain" description="HTH cro/C1-type" evidence="2">
    <location>
        <begin position="16"/>
        <end position="62"/>
    </location>
</feature>
<evidence type="ECO:0000259" key="2">
    <source>
        <dbReference type="Pfam" id="PF01381"/>
    </source>
</evidence>
<dbReference type="InterPro" id="IPR001387">
    <property type="entry name" value="Cro/C1-type_HTH"/>
</dbReference>
<dbReference type="NCBIfam" id="TIGR02607">
    <property type="entry name" value="antidote_HigA"/>
    <property type="match status" value="1"/>
</dbReference>
<dbReference type="Proteomes" id="UP000689967">
    <property type="component" value="Unassembled WGS sequence"/>
</dbReference>
<gene>
    <name evidence="3" type="ORF">JJQ90_04830</name>
</gene>
<keyword evidence="1" id="KW-0238">DNA-binding</keyword>
<evidence type="ECO:0000313" key="3">
    <source>
        <dbReference type="EMBL" id="MBU8543016.1"/>
    </source>
</evidence>
<sequence>MRLEDVTPGAILRAEFMDPLDLSARRLASELGVPPNRINGILNGTRAITAETTIPLARRFGNAPRFWLNLQLDHDLAAALRAAGCRAA</sequence>
<dbReference type="PANTHER" id="PTHR36924:SF1">
    <property type="entry name" value="ANTITOXIN HIGA-1"/>
    <property type="match status" value="1"/>
</dbReference>